<proteinExistence type="predicted"/>
<dbReference type="CDD" id="cd00130">
    <property type="entry name" value="PAS"/>
    <property type="match status" value="1"/>
</dbReference>
<dbReference type="GO" id="GO:0006355">
    <property type="term" value="P:regulation of DNA-templated transcription"/>
    <property type="evidence" value="ECO:0007669"/>
    <property type="project" value="InterPro"/>
</dbReference>
<dbReference type="AlphaFoldDB" id="A0A158L0H1"/>
<dbReference type="NCBIfam" id="TIGR00229">
    <property type="entry name" value="sensory_box"/>
    <property type="match status" value="1"/>
</dbReference>
<reference evidence="2" key="1">
    <citation type="submission" date="2016-01" db="EMBL/GenBank/DDBJ databases">
        <authorList>
            <person name="Peeters C."/>
        </authorList>
    </citation>
    <scope>NUCLEOTIDE SEQUENCE [LARGE SCALE GENOMIC DNA]</scope>
    <source>
        <strain evidence="2">LMG 29317</strain>
    </source>
</reference>
<dbReference type="PROSITE" id="PS50887">
    <property type="entry name" value="GGDEF"/>
    <property type="match status" value="1"/>
</dbReference>
<comment type="caution">
    <text evidence="2">The sequence shown here is derived from an EMBL/GenBank/DDBJ whole genome shotgun (WGS) entry which is preliminary data.</text>
</comment>
<name>A0A158L0H1_9BURK</name>
<dbReference type="Gene3D" id="3.30.70.270">
    <property type="match status" value="1"/>
</dbReference>
<dbReference type="PANTHER" id="PTHR43102:SF2">
    <property type="entry name" value="GAF DOMAIN-CONTAINING PROTEIN"/>
    <property type="match status" value="1"/>
</dbReference>
<dbReference type="InterPro" id="IPR035965">
    <property type="entry name" value="PAS-like_dom_sf"/>
</dbReference>
<dbReference type="InterPro" id="IPR003018">
    <property type="entry name" value="GAF"/>
</dbReference>
<evidence type="ECO:0000313" key="2">
    <source>
        <dbReference type="EMBL" id="SAL86886.1"/>
    </source>
</evidence>
<dbReference type="SUPFAM" id="SSF55073">
    <property type="entry name" value="Nucleotide cyclase"/>
    <property type="match status" value="1"/>
</dbReference>
<dbReference type="InterPro" id="IPR043128">
    <property type="entry name" value="Rev_trsase/Diguanyl_cyclase"/>
</dbReference>
<organism evidence="2 3">
    <name type="scientific">Caballeronia arvi</name>
    <dbReference type="NCBI Taxonomy" id="1777135"/>
    <lineage>
        <taxon>Bacteria</taxon>
        <taxon>Pseudomonadati</taxon>
        <taxon>Pseudomonadota</taxon>
        <taxon>Betaproteobacteria</taxon>
        <taxon>Burkholderiales</taxon>
        <taxon>Burkholderiaceae</taxon>
        <taxon>Caballeronia</taxon>
    </lineage>
</organism>
<dbReference type="SMART" id="SM00267">
    <property type="entry name" value="GGDEF"/>
    <property type="match status" value="1"/>
</dbReference>
<evidence type="ECO:0000259" key="1">
    <source>
        <dbReference type="PROSITE" id="PS50887"/>
    </source>
</evidence>
<accession>A0A158L0H1</accession>
<dbReference type="PANTHER" id="PTHR43102">
    <property type="entry name" value="SLR1143 PROTEIN"/>
    <property type="match status" value="1"/>
</dbReference>
<dbReference type="InterPro" id="IPR029787">
    <property type="entry name" value="Nucleotide_cyclase"/>
</dbReference>
<dbReference type="Proteomes" id="UP000055019">
    <property type="component" value="Unassembled WGS sequence"/>
</dbReference>
<sequence length="384" mass="41488">MRCPPILVDEAKRLEALSEYGLSGQSLPSLEPVASIAARMFNMPVAAVNMIGNDHVFLAASVGLDLEETETGRDVSFCAHAIAESTVMVVPDATRDARFLDNPLVTGPAQVRFYAGVPLMSPDGHALGALCVIDHRAHHDFSAEDGERLQELAKMAADRLELRRIEIRAQATSDPSTGPADGVSVAVVRFDDHRRVIAWNAVAAAIFGYGPAEASGLMVDILVVERDRAALASLISGAASAQAPAGTVSAKLNGVRKNGTKIPLGFSLKRVRTNVVSIFEAHLTDLTALQREQEEIHRLANTDVLTGLPNRACLYRQTEHVLGSSGSAAVIVMDVYRFKDVNAELGHILADRILLEVARRLEKNRQAERHGRAYWGRRVCHSAA</sequence>
<dbReference type="Pfam" id="PF00990">
    <property type="entry name" value="GGDEF"/>
    <property type="match status" value="1"/>
</dbReference>
<dbReference type="InterPro" id="IPR013767">
    <property type="entry name" value="PAS_fold"/>
</dbReference>
<keyword evidence="3" id="KW-1185">Reference proteome</keyword>
<gene>
    <name evidence="2" type="ORF">AWB74_07885</name>
</gene>
<protein>
    <submittedName>
        <fullName evidence="2">Diguanylate cyclase</fullName>
    </submittedName>
</protein>
<dbReference type="SUPFAM" id="SSF55781">
    <property type="entry name" value="GAF domain-like"/>
    <property type="match status" value="1"/>
</dbReference>
<dbReference type="InterPro" id="IPR000160">
    <property type="entry name" value="GGDEF_dom"/>
</dbReference>
<dbReference type="Pfam" id="PF00989">
    <property type="entry name" value="PAS"/>
    <property type="match status" value="1"/>
</dbReference>
<feature type="domain" description="GGDEF" evidence="1">
    <location>
        <begin position="326"/>
        <end position="384"/>
    </location>
</feature>
<dbReference type="InterPro" id="IPR000014">
    <property type="entry name" value="PAS"/>
</dbReference>
<dbReference type="Gene3D" id="3.30.450.20">
    <property type="entry name" value="PAS domain"/>
    <property type="match status" value="1"/>
</dbReference>
<dbReference type="InterPro" id="IPR029016">
    <property type="entry name" value="GAF-like_dom_sf"/>
</dbReference>
<dbReference type="Gene3D" id="3.30.450.40">
    <property type="match status" value="1"/>
</dbReference>
<dbReference type="EMBL" id="FCOM02000080">
    <property type="protein sequence ID" value="SAL86886.1"/>
    <property type="molecule type" value="Genomic_DNA"/>
</dbReference>
<dbReference type="SUPFAM" id="SSF55785">
    <property type="entry name" value="PYP-like sensor domain (PAS domain)"/>
    <property type="match status" value="1"/>
</dbReference>
<dbReference type="SMART" id="SM00065">
    <property type="entry name" value="GAF"/>
    <property type="match status" value="1"/>
</dbReference>
<evidence type="ECO:0000313" key="3">
    <source>
        <dbReference type="Proteomes" id="UP000055019"/>
    </source>
</evidence>
<dbReference type="Pfam" id="PF01590">
    <property type="entry name" value="GAF"/>
    <property type="match status" value="1"/>
</dbReference>